<gene>
    <name evidence="1" type="ORF">AT274_20595</name>
    <name evidence="2" type="ORF">BJR07_28640</name>
</gene>
<proteinExistence type="predicted"/>
<name>A0A150B200_BACCE</name>
<dbReference type="Proteomes" id="UP000186535">
    <property type="component" value="Unassembled WGS sequence"/>
</dbReference>
<evidence type="ECO:0000313" key="4">
    <source>
        <dbReference type="Proteomes" id="UP000186535"/>
    </source>
</evidence>
<evidence type="ECO:0000313" key="2">
    <source>
        <dbReference type="EMBL" id="OKA32221.1"/>
    </source>
</evidence>
<comment type="caution">
    <text evidence="1">The sequence shown here is derived from an EMBL/GenBank/DDBJ whole genome shotgun (WGS) entry which is preliminary data.</text>
</comment>
<sequence>MQKREKVFSLRKELGKKLKNNGFSKEFMDIQLKFRKPINQYSTAELKEETLKALIKYYRRKIEQVTSYKELEEIIEGIPFSRQSIEISEIEEEGYSSAIHLLTDINPKLKERRNDYRERFTVQNFKELLPINIKVKKFSNNKQQFLEKTGIAFGKIPIRKSARLRSYRIKTDYKSYRLIDLGTLLAEAFLENSLELFIISNPELYEYQGIKFCFENKMENGNVVDVYVDMKIDNMNAEGRMVFEKLKKFKYISANAELNIIPVVDETRSFYKLYLNSEYNVIHNFNDLHYKIMLREFIDRQENIKKHIRIRGDKATVYARFFETKKHINKSTFKVMKNNCFKENFGYIELDNDVDLMKFKKIEREFLEFKKVVPLPELNDHSFRVKKLGRIKADGVYVSSPVKALIVDIAAPNSFAHECLHLIDYTVMKDSTLLSEGIRFRPIVDRYIELVSKKVDSLENGDAFKSQWFSNKKYNKDYYLDYSEIFARAGEMYLFYIAKIETSFLYDNYNSIVFPKDDELMNMISDYFKWLFVKLKAQLPKKERSIMKILNDTKSSVDTLSAAPLEYVINSDGQLTLF</sequence>
<reference evidence="2 4" key="2">
    <citation type="submission" date="2016-11" db="EMBL/GenBank/DDBJ databases">
        <title>Identification of Bacillus cereus isolated from egg-white.</title>
        <authorList>
            <person name="Soni A."/>
            <person name="Oey I."/>
            <person name="Silcock P."/>
            <person name="Bremer P."/>
        </authorList>
    </citation>
    <scope>NUCLEOTIDE SEQUENCE [LARGE SCALE GENOMIC DNA]</scope>
    <source>
        <strain evidence="2 4">NZAS03</strain>
    </source>
</reference>
<dbReference type="EMBL" id="MPON01000023">
    <property type="protein sequence ID" value="OKA32221.1"/>
    <property type="molecule type" value="Genomic_DNA"/>
</dbReference>
<protein>
    <recommendedName>
        <fullName evidence="5">Large polyvalent protein-associated domain-containing protein</fullName>
    </recommendedName>
</protein>
<organism evidence="1 3">
    <name type="scientific">Bacillus cereus</name>
    <dbReference type="NCBI Taxonomy" id="1396"/>
    <lineage>
        <taxon>Bacteria</taxon>
        <taxon>Bacillati</taxon>
        <taxon>Bacillota</taxon>
        <taxon>Bacilli</taxon>
        <taxon>Bacillales</taxon>
        <taxon>Bacillaceae</taxon>
        <taxon>Bacillus</taxon>
        <taxon>Bacillus cereus group</taxon>
    </lineage>
</organism>
<evidence type="ECO:0000313" key="1">
    <source>
        <dbReference type="EMBL" id="KXX94544.1"/>
    </source>
</evidence>
<evidence type="ECO:0000313" key="3">
    <source>
        <dbReference type="Proteomes" id="UP000075591"/>
    </source>
</evidence>
<accession>A0A150B200</accession>
<dbReference type="PATRIC" id="fig|1396.422.peg.5743"/>
<dbReference type="RefSeq" id="WP_001171911.1">
    <property type="nucleotide sequence ID" value="NZ_CAKJVO010000002.1"/>
</dbReference>
<dbReference type="Proteomes" id="UP000075591">
    <property type="component" value="Unassembled WGS sequence"/>
</dbReference>
<dbReference type="EMBL" id="LOMT01000104">
    <property type="protein sequence ID" value="KXX94544.1"/>
    <property type="molecule type" value="Genomic_DNA"/>
</dbReference>
<dbReference type="AlphaFoldDB" id="A0A150B200"/>
<reference evidence="1 3" key="1">
    <citation type="submission" date="2015-12" db="EMBL/GenBank/DDBJ databases">
        <title>Bacillus cereus Group isolate.</title>
        <authorList>
            <person name="Kovac J."/>
        </authorList>
    </citation>
    <scope>NUCLEOTIDE SEQUENCE [LARGE SCALE GENOMIC DNA]</scope>
    <source>
        <strain evidence="1 3">FSL W8-0275</strain>
    </source>
</reference>
<evidence type="ECO:0008006" key="5">
    <source>
        <dbReference type="Google" id="ProtNLM"/>
    </source>
</evidence>